<organism evidence="1">
    <name type="scientific">Trichophyton rubrum CBS 288.86</name>
    <dbReference type="NCBI Taxonomy" id="1215330"/>
    <lineage>
        <taxon>Eukaryota</taxon>
        <taxon>Fungi</taxon>
        <taxon>Dikarya</taxon>
        <taxon>Ascomycota</taxon>
        <taxon>Pezizomycotina</taxon>
        <taxon>Eurotiomycetes</taxon>
        <taxon>Eurotiomycetidae</taxon>
        <taxon>Onygenales</taxon>
        <taxon>Arthrodermataceae</taxon>
        <taxon>Trichophyton</taxon>
    </lineage>
</organism>
<dbReference type="HOGENOM" id="CLU_2211854_0_0_1"/>
<gene>
    <name evidence="1" type="ORF">H103_04481</name>
</gene>
<accession>A0A022W223</accession>
<dbReference type="Proteomes" id="UP000023758">
    <property type="component" value="Unassembled WGS sequence"/>
</dbReference>
<sequence>MTHIVPTQLNLEISLKITTECEKLDWEALSMIRFAFACDMRGVWVYEGTSVAVRKADSRTRVSLRSLSHVGAVPKCIGSPSHGLQCSSPNFDNFFLENPEGLAILII</sequence>
<reference evidence="1" key="1">
    <citation type="submission" date="2014-02" db="EMBL/GenBank/DDBJ databases">
        <title>The Genome Sequence of Trichophyton rubrum (morphotype fischeri) CBS 288.86.</title>
        <authorList>
            <consortium name="The Broad Institute Genomics Platform"/>
            <person name="Cuomo C.A."/>
            <person name="White T.C."/>
            <person name="Graser Y."/>
            <person name="Martinez-Rossi N."/>
            <person name="Heitman J."/>
            <person name="Young S.K."/>
            <person name="Zeng Q."/>
            <person name="Gargeya S."/>
            <person name="Abouelleil A."/>
            <person name="Alvarado L."/>
            <person name="Chapman S.B."/>
            <person name="Gainer-Dewar J."/>
            <person name="Goldberg J."/>
            <person name="Griggs A."/>
            <person name="Gujja S."/>
            <person name="Hansen M."/>
            <person name="Howarth C."/>
            <person name="Imamovic A."/>
            <person name="Larimer J."/>
            <person name="Martinez D."/>
            <person name="Murphy C."/>
            <person name="Pearson M.D."/>
            <person name="Persinoti G."/>
            <person name="Poon T."/>
            <person name="Priest M."/>
            <person name="Roberts A.D."/>
            <person name="Saif S."/>
            <person name="Shea T.D."/>
            <person name="Sykes S.N."/>
            <person name="Wortman J."/>
            <person name="Nusbaum C."/>
            <person name="Birren B."/>
        </authorList>
    </citation>
    <scope>NUCLEOTIDE SEQUENCE [LARGE SCALE GENOMIC DNA]</scope>
    <source>
        <strain evidence="1">CBS 288.86</strain>
    </source>
</reference>
<protein>
    <submittedName>
        <fullName evidence="1">Uncharacterized protein</fullName>
    </submittedName>
</protein>
<name>A0A022W223_TRIRU</name>
<dbReference type="AlphaFoldDB" id="A0A022W223"/>
<proteinExistence type="predicted"/>
<evidence type="ECO:0000313" key="1">
    <source>
        <dbReference type="EMBL" id="EZF52412.1"/>
    </source>
</evidence>
<dbReference type="EMBL" id="KK207850">
    <property type="protein sequence ID" value="EZF52412.1"/>
    <property type="molecule type" value="Genomic_DNA"/>
</dbReference>